<organism evidence="1">
    <name type="scientific">Bradyrhizobium septentrionale</name>
    <dbReference type="NCBI Taxonomy" id="1404411"/>
    <lineage>
        <taxon>Bacteria</taxon>
        <taxon>Pseudomonadati</taxon>
        <taxon>Pseudomonadota</taxon>
        <taxon>Alphaproteobacteria</taxon>
        <taxon>Hyphomicrobiales</taxon>
        <taxon>Nitrobacteraceae</taxon>
        <taxon>Bradyrhizobium</taxon>
    </lineage>
</organism>
<sequence>MSHFAVLVISPTELTKETIKPMLQPWHEFECTGFDDQYVVDVDKTEEVLAEYREQTRSMIRSPDGIQVAAHDDRFYRNPTEQEQQIMGKVPGTGSRGDLSWTSKDWGDGRGYRGKVHFVPDGYSKVEVPCSEVMTIAEFIDWWHSGKIVRSEAEIDRSGEHKYGYALIAENGDLIRMIDRTNPNRKWDWWAVGGRWSGMLAAPGYDPEKDPANQETCTLCGGSGKRTFRAEEIVCNKCDGRGTAVKWPSSWVDTGNHAQLKDIPLEAIRNHAEIEALKRFDEAQEVIAGRGFKRWDEVKADNGGDIDKTREAYRGQQVLKDLEEAKLVSFFDDDEIIGLFWMSRADRATRARNNALRTFAVVKDGQWYERGEMGWFGCVADEKDSEQWSREFAALLDGLPPETWLAVVDCHI</sequence>
<evidence type="ECO:0000313" key="1">
    <source>
        <dbReference type="EMBL" id="NVI46450.1"/>
    </source>
</evidence>
<proteinExistence type="predicted"/>
<dbReference type="InterPro" id="IPR036410">
    <property type="entry name" value="HSP_DnaJ_Cys-rich_dom_sf"/>
</dbReference>
<name>A0A973W3G9_9BRAD</name>
<comment type="caution">
    <text evidence="1">The sequence shown here is derived from an EMBL/GenBank/DDBJ whole genome shotgun (WGS) entry which is preliminary data.</text>
</comment>
<gene>
    <name evidence="1" type="ORF">HAP48_026525</name>
</gene>
<reference evidence="1" key="1">
    <citation type="submission" date="2020-06" db="EMBL/GenBank/DDBJ databases">
        <title>Whole Genome Sequence of Bradyrhizobium sp. Strain 1S1.</title>
        <authorList>
            <person name="Bromfield E.S.P."/>
            <person name="Cloutier S."/>
        </authorList>
    </citation>
    <scope>NUCLEOTIDE SEQUENCE [LARGE SCALE GENOMIC DNA]</scope>
    <source>
        <strain evidence="1">1S1</strain>
    </source>
</reference>
<accession>A0A973W3G9</accession>
<dbReference type="AlphaFoldDB" id="A0A973W3G9"/>
<dbReference type="EMBL" id="JAAOLE020000001">
    <property type="protein sequence ID" value="NVI46450.1"/>
    <property type="molecule type" value="Genomic_DNA"/>
</dbReference>
<dbReference type="SUPFAM" id="SSF57938">
    <property type="entry name" value="DnaJ/Hsp40 cysteine-rich domain"/>
    <property type="match status" value="1"/>
</dbReference>
<dbReference type="RefSeq" id="WP_166205772.1">
    <property type="nucleotide sequence ID" value="NZ_CP088285.1"/>
</dbReference>
<protein>
    <submittedName>
        <fullName evidence="1">Uncharacterized protein</fullName>
    </submittedName>
</protein>